<dbReference type="Gene3D" id="3.30.470.20">
    <property type="entry name" value="ATP-grasp fold, B domain"/>
    <property type="match status" value="1"/>
</dbReference>
<dbReference type="PROSITE" id="PS50975">
    <property type="entry name" value="ATP_GRASP"/>
    <property type="match status" value="1"/>
</dbReference>
<reference evidence="3 4" key="1">
    <citation type="submission" date="2017-07" db="EMBL/GenBank/DDBJ databases">
        <title>Complete Genome Sequence of the cosmetic ferment Vitreoscilla filiformis (ATCC15551).</title>
        <authorList>
            <person name="Contreras S."/>
            <person name="Sagory-Zalkind P."/>
            <person name="Blanquart H."/>
            <person name="Iltis A."/>
            <person name="Morand S.C."/>
        </authorList>
    </citation>
    <scope>NUCLEOTIDE SEQUENCE [LARGE SCALE GENOMIC DNA]</scope>
    <source>
        <strain evidence="3 4">ATCC 15551</strain>
    </source>
</reference>
<evidence type="ECO:0000313" key="3">
    <source>
        <dbReference type="EMBL" id="ASM76165.1"/>
    </source>
</evidence>
<keyword evidence="4" id="KW-1185">Reference proteome</keyword>
<dbReference type="AlphaFoldDB" id="A0A221KB25"/>
<proteinExistence type="predicted"/>
<sequence>MAKLTKDEVKAKIKAKMKRLAPAGQLMLGDTSARLVGMMMGLYHHIIGRWFPPKLRILFSPHEQWQPMLQKMFKRSGYKVSFGPMTPENVRNNDLIMPLDQESLESLAPLSAYLASSLLPPPSPATVALCHDKVASWSLLHSCGFDRNLPAIGADLEPPFFIKPRRGSNPDDYHIIHSLEEAAEAAELIKDRDHYCQAALPGRRLYSANILFREGRIAYMVTVVYHLVDDLAVHGQEGAVRFHRLGLNLHATVFTDMLRSLGFEGLCSIDYKTTLRGPPRVLEINPFISDGLVRYFPYLLRHLDYDAWPGAHPAFQSSSGRVSGR</sequence>
<evidence type="ECO:0000259" key="2">
    <source>
        <dbReference type="PROSITE" id="PS50975"/>
    </source>
</evidence>
<organism evidence="3 4">
    <name type="scientific">Vitreoscilla filiformis</name>
    <dbReference type="NCBI Taxonomy" id="63"/>
    <lineage>
        <taxon>Bacteria</taxon>
        <taxon>Pseudomonadati</taxon>
        <taxon>Pseudomonadota</taxon>
        <taxon>Betaproteobacteria</taxon>
        <taxon>Neisseriales</taxon>
        <taxon>Neisseriaceae</taxon>
        <taxon>Vitreoscilla</taxon>
    </lineage>
</organism>
<name>A0A221KB25_VITFI</name>
<dbReference type="SUPFAM" id="SSF56059">
    <property type="entry name" value="Glutathione synthetase ATP-binding domain-like"/>
    <property type="match status" value="1"/>
</dbReference>
<evidence type="ECO:0000313" key="4">
    <source>
        <dbReference type="Proteomes" id="UP000199729"/>
    </source>
</evidence>
<dbReference type="Proteomes" id="UP000199729">
    <property type="component" value="Chromosome"/>
</dbReference>
<dbReference type="OrthoDB" id="9765608at2"/>
<dbReference type="GO" id="GO:0046872">
    <property type="term" value="F:metal ion binding"/>
    <property type="evidence" value="ECO:0007669"/>
    <property type="project" value="InterPro"/>
</dbReference>
<accession>A0A221KB25</accession>
<dbReference type="InterPro" id="IPR011761">
    <property type="entry name" value="ATP-grasp"/>
</dbReference>
<keyword evidence="1" id="KW-0067">ATP-binding</keyword>
<dbReference type="GO" id="GO:0005524">
    <property type="term" value="F:ATP binding"/>
    <property type="evidence" value="ECO:0007669"/>
    <property type="project" value="UniProtKB-UniRule"/>
</dbReference>
<dbReference type="KEGG" id="vff:VITFI_CDS0386"/>
<gene>
    <name evidence="3" type="ORF">VITFI_CDS0386</name>
</gene>
<dbReference type="RefSeq" id="WP_089415571.1">
    <property type="nucleotide sequence ID" value="NZ_CP022423.1"/>
</dbReference>
<evidence type="ECO:0000256" key="1">
    <source>
        <dbReference type="PROSITE-ProRule" id="PRU00409"/>
    </source>
</evidence>
<keyword evidence="1" id="KW-0547">Nucleotide-binding</keyword>
<protein>
    <recommendedName>
        <fullName evidence="2">ATP-grasp domain-containing protein</fullName>
    </recommendedName>
</protein>
<dbReference type="EMBL" id="CP022423">
    <property type="protein sequence ID" value="ASM76165.1"/>
    <property type="molecule type" value="Genomic_DNA"/>
</dbReference>
<feature type="domain" description="ATP-grasp" evidence="2">
    <location>
        <begin position="111"/>
        <end position="316"/>
    </location>
</feature>